<dbReference type="GO" id="GO:0000271">
    <property type="term" value="P:polysaccharide biosynthetic process"/>
    <property type="evidence" value="ECO:0007669"/>
    <property type="project" value="InterPro"/>
</dbReference>
<name>A0A0W8F274_9ZZZZ</name>
<dbReference type="EC" id="1.1.1.22" evidence="2"/>
<dbReference type="GO" id="GO:0051287">
    <property type="term" value="F:NAD binding"/>
    <property type="evidence" value="ECO:0007669"/>
    <property type="project" value="InterPro"/>
</dbReference>
<dbReference type="GO" id="GO:0003979">
    <property type="term" value="F:UDP-glucose 6-dehydrogenase activity"/>
    <property type="evidence" value="ECO:0007669"/>
    <property type="project" value="UniProtKB-EC"/>
</dbReference>
<protein>
    <submittedName>
        <fullName evidence="2">Udp-glucose dehydrogenase</fullName>
        <ecNumber evidence="2">1.1.1.22</ecNumber>
    </submittedName>
</protein>
<dbReference type="SUPFAM" id="SSF51735">
    <property type="entry name" value="NAD(P)-binding Rossmann-fold domains"/>
    <property type="match status" value="2"/>
</dbReference>
<accession>A0A0W8F274</accession>
<dbReference type="InterPro" id="IPR036291">
    <property type="entry name" value="NAD(P)-bd_dom_sf"/>
</dbReference>
<evidence type="ECO:0000313" key="2">
    <source>
        <dbReference type="EMBL" id="KUG14893.1"/>
    </source>
</evidence>
<dbReference type="Pfam" id="PF03721">
    <property type="entry name" value="UDPG_MGDP_dh_N"/>
    <property type="match status" value="1"/>
</dbReference>
<dbReference type="PIRSF" id="PIRSF000124">
    <property type="entry name" value="UDPglc_GDPman_dh"/>
    <property type="match status" value="1"/>
</dbReference>
<dbReference type="PANTHER" id="PTHR43750">
    <property type="entry name" value="UDP-GLUCOSE 6-DEHYDROGENASE TUAD"/>
    <property type="match status" value="1"/>
</dbReference>
<dbReference type="InterPro" id="IPR017476">
    <property type="entry name" value="UDP-Glc/GDP-Man"/>
</dbReference>
<organism evidence="2">
    <name type="scientific">hydrocarbon metagenome</name>
    <dbReference type="NCBI Taxonomy" id="938273"/>
    <lineage>
        <taxon>unclassified sequences</taxon>
        <taxon>metagenomes</taxon>
        <taxon>ecological metagenomes</taxon>
    </lineage>
</organism>
<dbReference type="GO" id="GO:0016628">
    <property type="term" value="F:oxidoreductase activity, acting on the CH-CH group of donors, NAD or NADP as acceptor"/>
    <property type="evidence" value="ECO:0007669"/>
    <property type="project" value="InterPro"/>
</dbReference>
<dbReference type="InterPro" id="IPR028359">
    <property type="entry name" value="UDP_ManNAc/GlcNAc_DH"/>
</dbReference>
<sequence length="267" mass="29996">MNVINISLIGTGYVGSVTGTCLAELGHQIVFVDRDQKKLDLIHSGKSPNFEPGLEQLLQKNQVRITTTTDLPDAVRNTDLTFICVGTPSQDDGSIDLQQIRVVSQTIGKSLGSDDNYHTIILKSTGLPGTTETLVIPVLERESGKKDFVDFGVASSPEFLKEGSAVEDFFHTDRVVIGVNNQNTKEIFPAAMDDPLRRNPDIRRANEILGWKPQVPLEIKLDRIIQWMIGIWGVEKYVPYYTQRMISAWRYLRRKLHSRHQVNGNPL</sequence>
<gene>
    <name evidence="2" type="ORF">ASZ90_015455</name>
</gene>
<reference evidence="2" key="1">
    <citation type="journal article" date="2015" name="Proc. Natl. Acad. Sci. U.S.A.">
        <title>Networks of energetic and metabolic interactions define dynamics in microbial communities.</title>
        <authorList>
            <person name="Embree M."/>
            <person name="Liu J.K."/>
            <person name="Al-Bassam M.M."/>
            <person name="Zengler K."/>
        </authorList>
    </citation>
    <scope>NUCLEOTIDE SEQUENCE</scope>
</reference>
<dbReference type="InterPro" id="IPR001732">
    <property type="entry name" value="UDP-Glc/GDP-Man_DH_N"/>
</dbReference>
<comment type="caution">
    <text evidence="2">The sequence shown here is derived from an EMBL/GenBank/DDBJ whole genome shotgun (WGS) entry which is preliminary data.</text>
</comment>
<proteinExistence type="predicted"/>
<dbReference type="Gene3D" id="3.40.50.720">
    <property type="entry name" value="NAD(P)-binding Rossmann-like Domain"/>
    <property type="match status" value="1"/>
</dbReference>
<dbReference type="PIRSF" id="PIRSF500136">
    <property type="entry name" value="UDP_ManNAc_DH"/>
    <property type="match status" value="1"/>
</dbReference>
<keyword evidence="2" id="KW-0560">Oxidoreductase</keyword>
<dbReference type="EMBL" id="LNQE01001607">
    <property type="protein sequence ID" value="KUG14893.1"/>
    <property type="molecule type" value="Genomic_DNA"/>
</dbReference>
<evidence type="ECO:0000259" key="1">
    <source>
        <dbReference type="Pfam" id="PF03721"/>
    </source>
</evidence>
<feature type="domain" description="UDP-glucose/GDP-mannose dehydrogenase N-terminal" evidence="1">
    <location>
        <begin position="5"/>
        <end position="187"/>
    </location>
</feature>
<dbReference type="AlphaFoldDB" id="A0A0W8F274"/>
<dbReference type="PANTHER" id="PTHR43750:SF3">
    <property type="entry name" value="UDP-GLUCOSE 6-DEHYDROGENASE TUAD"/>
    <property type="match status" value="1"/>
</dbReference>